<reference evidence="9 10" key="1">
    <citation type="submission" date="2015-05" db="EMBL/GenBank/DDBJ databases">
        <authorList>
            <person name="Wang D.B."/>
            <person name="Wang M."/>
        </authorList>
    </citation>
    <scope>NUCLEOTIDE SEQUENCE [LARGE SCALE GENOMIC DNA]</scope>
    <source>
        <strain evidence="9 10">IMCC 12053</strain>
    </source>
</reference>
<evidence type="ECO:0000313" key="9">
    <source>
        <dbReference type="EMBL" id="ALI54964.1"/>
    </source>
</evidence>
<dbReference type="GO" id="GO:0000271">
    <property type="term" value="P:polysaccharide biosynthetic process"/>
    <property type="evidence" value="ECO:0007669"/>
    <property type="project" value="UniProtKB-KW"/>
</dbReference>
<dbReference type="EMBL" id="CP012023">
    <property type="protein sequence ID" value="ALI54964.1"/>
    <property type="molecule type" value="Genomic_DNA"/>
</dbReference>
<evidence type="ECO:0000256" key="1">
    <source>
        <dbReference type="ARBA" id="ARBA00004236"/>
    </source>
</evidence>
<keyword evidence="4 9" id="KW-0808">Transferase</keyword>
<keyword evidence="6" id="KW-1133">Transmembrane helix</keyword>
<comment type="similarity">
    <text evidence="2">Belongs to the bacterial sugar transferase family.</text>
</comment>
<dbReference type="InterPro" id="IPR003362">
    <property type="entry name" value="Bact_transf"/>
</dbReference>
<gene>
    <name evidence="9" type="ORF">IMCC12053_1016</name>
</gene>
<evidence type="ECO:0000256" key="3">
    <source>
        <dbReference type="ARBA" id="ARBA00022475"/>
    </source>
</evidence>
<comment type="subcellular location">
    <subcellularLocation>
        <location evidence="1">Cell membrane</location>
    </subcellularLocation>
</comment>
<evidence type="ECO:0000313" key="10">
    <source>
        <dbReference type="Proteomes" id="UP000064920"/>
    </source>
</evidence>
<dbReference type="PATRIC" id="fig|1397108.4.peg.1043"/>
<dbReference type="AlphaFoldDB" id="A0A0P0AA24"/>
<evidence type="ECO:0000256" key="5">
    <source>
        <dbReference type="ARBA" id="ARBA00022692"/>
    </source>
</evidence>
<dbReference type="PANTHER" id="PTHR30576">
    <property type="entry name" value="COLANIC BIOSYNTHESIS UDP-GLUCOSE LIPID CARRIER TRANSFERASE"/>
    <property type="match status" value="1"/>
</dbReference>
<evidence type="ECO:0000256" key="6">
    <source>
        <dbReference type="ARBA" id="ARBA00022989"/>
    </source>
</evidence>
<dbReference type="Proteomes" id="UP000064920">
    <property type="component" value="Chromosome"/>
</dbReference>
<evidence type="ECO:0000256" key="4">
    <source>
        <dbReference type="ARBA" id="ARBA00022679"/>
    </source>
</evidence>
<keyword evidence="10" id="KW-1185">Reference proteome</keyword>
<dbReference type="PANTHER" id="PTHR30576:SF4">
    <property type="entry name" value="UNDECAPRENYL-PHOSPHATE GALACTOSE PHOSPHOTRANSFERASE"/>
    <property type="match status" value="1"/>
</dbReference>
<dbReference type="STRING" id="1397108.IMCC12053_1016"/>
<dbReference type="KEGG" id="cmar:IMCC12053_1016"/>
<dbReference type="GO" id="GO:0005886">
    <property type="term" value="C:plasma membrane"/>
    <property type="evidence" value="ECO:0007669"/>
    <property type="project" value="UniProtKB-SubCell"/>
</dbReference>
<evidence type="ECO:0000256" key="8">
    <source>
        <dbReference type="ARBA" id="ARBA00023169"/>
    </source>
</evidence>
<protein>
    <submittedName>
        <fullName evidence="9">Undecaprenyl-phosphategalactosephosphotransferase</fullName>
        <ecNumber evidence="9">2.7.8.6</ecNumber>
    </submittedName>
</protein>
<accession>A0A0P0AA24</accession>
<dbReference type="GO" id="GO:0047360">
    <property type="term" value="F:undecaprenyl-phosphate galactose phosphotransferase activity"/>
    <property type="evidence" value="ECO:0007669"/>
    <property type="project" value="UniProtKB-EC"/>
</dbReference>
<evidence type="ECO:0000256" key="7">
    <source>
        <dbReference type="ARBA" id="ARBA00023136"/>
    </source>
</evidence>
<sequence length="234" mass="26193">MFVDADTYATGAPSKGARKTFGPTYAHKPWRIYAGGLKRVFDIAFALAISPIALPLIAVLWALVRIEGKPAIYAHLRVGKDGHLFQCYKLRTMKLDADAILARLCAEDPEIAAEWHTYQKLENDPRITQMGHFLRATSLDELPQLWNVITGDMSFVGPRPYTPDQETMYENAGGRAYRDMRPGITGIWQVEGRSATTFIDRARFDNDYGVRQSLALDLSLIVRTVGVVFAKTGR</sequence>
<dbReference type="RefSeq" id="WP_236852540.1">
    <property type="nucleotide sequence ID" value="NZ_CP012023.1"/>
</dbReference>
<dbReference type="EC" id="2.7.8.6" evidence="9"/>
<keyword evidence="8" id="KW-0270">Exopolysaccharide synthesis</keyword>
<keyword evidence="7" id="KW-0472">Membrane</keyword>
<proteinExistence type="inferred from homology"/>
<keyword evidence="5" id="KW-0812">Transmembrane</keyword>
<dbReference type="Pfam" id="PF02397">
    <property type="entry name" value="Bac_transf"/>
    <property type="match status" value="1"/>
</dbReference>
<name>A0A0P0AA24_9RHOB</name>
<keyword evidence="3" id="KW-1003">Cell membrane</keyword>
<organism evidence="9 10">
    <name type="scientific">Celeribacter marinus</name>
    <dbReference type="NCBI Taxonomy" id="1397108"/>
    <lineage>
        <taxon>Bacteria</taxon>
        <taxon>Pseudomonadati</taxon>
        <taxon>Pseudomonadota</taxon>
        <taxon>Alphaproteobacteria</taxon>
        <taxon>Rhodobacterales</taxon>
        <taxon>Roseobacteraceae</taxon>
        <taxon>Celeribacter</taxon>
    </lineage>
</organism>
<evidence type="ECO:0000256" key="2">
    <source>
        <dbReference type="ARBA" id="ARBA00006464"/>
    </source>
</evidence>